<keyword evidence="2" id="KW-0547">Nucleotide-binding</keyword>
<dbReference type="Pfam" id="PF00501">
    <property type="entry name" value="AMP-binding"/>
    <property type="match status" value="1"/>
</dbReference>
<dbReference type="Gene3D" id="3.30.300.30">
    <property type="match status" value="1"/>
</dbReference>
<evidence type="ECO:0000256" key="2">
    <source>
        <dbReference type="ARBA" id="ARBA00022741"/>
    </source>
</evidence>
<dbReference type="Gene3D" id="2.30.38.10">
    <property type="entry name" value="Luciferase, Domain 3"/>
    <property type="match status" value="1"/>
</dbReference>
<dbReference type="PANTHER" id="PTHR45527">
    <property type="entry name" value="NONRIBOSOMAL PEPTIDE SYNTHETASE"/>
    <property type="match status" value="1"/>
</dbReference>
<dbReference type="PROSITE" id="PS00455">
    <property type="entry name" value="AMP_BINDING"/>
    <property type="match status" value="1"/>
</dbReference>
<evidence type="ECO:0000259" key="4">
    <source>
        <dbReference type="Pfam" id="PF00501"/>
    </source>
</evidence>
<dbReference type="GO" id="GO:0044550">
    <property type="term" value="P:secondary metabolite biosynthetic process"/>
    <property type="evidence" value="ECO:0007669"/>
    <property type="project" value="TreeGrafter"/>
</dbReference>
<dbReference type="GO" id="GO:0043041">
    <property type="term" value="P:amino acid activation for nonribosomal peptide biosynthetic process"/>
    <property type="evidence" value="ECO:0007669"/>
    <property type="project" value="TreeGrafter"/>
</dbReference>
<dbReference type="Gene3D" id="3.40.50.980">
    <property type="match status" value="2"/>
</dbReference>
<dbReference type="GO" id="GO:0005524">
    <property type="term" value="F:ATP binding"/>
    <property type="evidence" value="ECO:0007669"/>
    <property type="project" value="UniProtKB-KW"/>
</dbReference>
<keyword evidence="3" id="KW-0067">ATP-binding</keyword>
<evidence type="ECO:0000313" key="6">
    <source>
        <dbReference type="Proteomes" id="UP000014003"/>
    </source>
</evidence>
<name>R8C8B7_BACCE</name>
<dbReference type="SUPFAM" id="SSF56801">
    <property type="entry name" value="Acetyl-CoA synthetase-like"/>
    <property type="match status" value="1"/>
</dbReference>
<organism evidence="5 6">
    <name type="scientific">Bacillus cereus HuA3-9</name>
    <dbReference type="NCBI Taxonomy" id="1053205"/>
    <lineage>
        <taxon>Bacteria</taxon>
        <taxon>Bacillati</taxon>
        <taxon>Bacillota</taxon>
        <taxon>Bacilli</taxon>
        <taxon>Bacillales</taxon>
        <taxon>Bacillaceae</taxon>
        <taxon>Bacillus</taxon>
        <taxon>Bacillus cereus group</taxon>
    </lineage>
</organism>
<sequence length="487" mass="55228">HLINILKQIVVQKDIELAQMDMLSKGEKHQILIDFNQNEISHPNYKTVYEMFEEQVDKTPDNVAVVFEKEVLTYRELNQLANKVAYYLKQKGVVENTLVGVMTQRSIDMVVGIYGVLKAGAAYVPIDPDYPEERIQYIINDSKINLVLTQRMLKERIINDEIDVIAIKDILIQKGLGTENLRLTYNPSRLMYLLYTSGSTGKPKGVKVRADAFTNLINWFTSDKYKITSQDNILLIAPMSFDLAQKNLYASLVKGGKLYLFTPGLYDYDQMLQIIREQQITFVNCTPSAFRPLLEFDTDFESLKTLKCVYFGGEQLQPAILRSWIKSGKCNANIINAYGPTECTAVTTSYKLNNGEIDKLITVPIGKPIHNAKAYVLDKDKKLLPVGVVGELYIGGIGVSAGYFNRPELTKERFMHLNLEGDTPQLLYRTGDIVKWLPKGELEFLGRVDHQVKIRGFRIELEEIEAHLLNLNGVKEAVVSAKENEGE</sequence>
<dbReference type="NCBIfam" id="TIGR01733">
    <property type="entry name" value="AA-adenyl-dom"/>
    <property type="match status" value="1"/>
</dbReference>
<evidence type="ECO:0000313" key="5">
    <source>
        <dbReference type="EMBL" id="EOO07853.1"/>
    </source>
</evidence>
<protein>
    <submittedName>
        <fullName evidence="5">Amino acid adenylation domain-containing protein</fullName>
    </submittedName>
</protein>
<dbReference type="FunFam" id="3.40.50.12780:FF:000012">
    <property type="entry name" value="Non-ribosomal peptide synthetase"/>
    <property type="match status" value="1"/>
</dbReference>
<comment type="caution">
    <text evidence="5">The sequence shown here is derived from an EMBL/GenBank/DDBJ whole genome shotgun (WGS) entry which is preliminary data.</text>
</comment>
<gene>
    <name evidence="5" type="ORF">IGA_06389</name>
</gene>
<reference evidence="5 6" key="1">
    <citation type="submission" date="2012-12" db="EMBL/GenBank/DDBJ databases">
        <title>The Genome Sequence of Bacillus cereus HuA3-9.</title>
        <authorList>
            <consortium name="The Broad Institute Genome Sequencing Platform"/>
            <consortium name="The Broad Institute Genome Sequencing Center for Infectious Disease"/>
            <person name="Feldgarden M."/>
            <person name="Van der Auwera G.A."/>
            <person name="Mahillon J."/>
            <person name="Duprez V."/>
            <person name="Timmery S."/>
            <person name="Mattelet C."/>
            <person name="Dierick K."/>
            <person name="Sun M."/>
            <person name="Yu Z."/>
            <person name="Zhu L."/>
            <person name="Hu X."/>
            <person name="Shank E.B."/>
            <person name="Swiecicka I."/>
            <person name="Hansen B.M."/>
            <person name="Andrup L."/>
            <person name="Walker B."/>
            <person name="Young S.K."/>
            <person name="Zeng Q."/>
            <person name="Gargeya S."/>
            <person name="Fitzgerald M."/>
            <person name="Haas B."/>
            <person name="Abouelleil A."/>
            <person name="Alvarado L."/>
            <person name="Arachchi H.M."/>
            <person name="Berlin A.M."/>
            <person name="Chapman S.B."/>
            <person name="Dewar J."/>
            <person name="Goldberg J."/>
            <person name="Griggs A."/>
            <person name="Gujja S."/>
            <person name="Hansen M."/>
            <person name="Howarth C."/>
            <person name="Imamovic A."/>
            <person name="Larimer J."/>
            <person name="McCowan C."/>
            <person name="Murphy C."/>
            <person name="Neiman D."/>
            <person name="Pearson M."/>
            <person name="Priest M."/>
            <person name="Roberts A."/>
            <person name="Saif S."/>
            <person name="Shea T."/>
            <person name="Sisk P."/>
            <person name="Sykes S."/>
            <person name="Wortman J."/>
            <person name="Nusbaum C."/>
            <person name="Birren B."/>
        </authorList>
    </citation>
    <scope>NUCLEOTIDE SEQUENCE [LARGE SCALE GENOMIC DNA]</scope>
    <source>
        <strain evidence="5 6">HuA3-9</strain>
    </source>
</reference>
<dbReference type="CDD" id="cd05930">
    <property type="entry name" value="A_NRPS"/>
    <property type="match status" value="1"/>
</dbReference>
<dbReference type="InterPro" id="IPR020845">
    <property type="entry name" value="AMP-binding_CS"/>
</dbReference>
<evidence type="ECO:0000256" key="3">
    <source>
        <dbReference type="ARBA" id="ARBA00022840"/>
    </source>
</evidence>
<feature type="non-terminal residue" evidence="5">
    <location>
        <position position="487"/>
    </location>
</feature>
<feature type="domain" description="AMP-dependent synthetase/ligase" evidence="4">
    <location>
        <begin position="52"/>
        <end position="404"/>
    </location>
</feature>
<dbReference type="PANTHER" id="PTHR45527:SF1">
    <property type="entry name" value="FATTY ACID SYNTHASE"/>
    <property type="match status" value="1"/>
</dbReference>
<dbReference type="AlphaFoldDB" id="R8C8B7"/>
<proteinExistence type="inferred from homology"/>
<dbReference type="InterPro" id="IPR010071">
    <property type="entry name" value="AA_adenyl_dom"/>
</dbReference>
<comment type="similarity">
    <text evidence="1">Belongs to the ATP-dependent AMP-binding enzyme family.</text>
</comment>
<accession>R8C8B7</accession>
<dbReference type="InterPro" id="IPR045851">
    <property type="entry name" value="AMP-bd_C_sf"/>
</dbReference>
<dbReference type="RefSeq" id="WP_016095888.1">
    <property type="nucleotide sequence ID" value="NZ_KB976144.1"/>
</dbReference>
<feature type="non-terminal residue" evidence="5">
    <location>
        <position position="1"/>
    </location>
</feature>
<dbReference type="EMBL" id="AHDZ01000101">
    <property type="protein sequence ID" value="EOO07853.1"/>
    <property type="molecule type" value="Genomic_DNA"/>
</dbReference>
<evidence type="ECO:0000256" key="1">
    <source>
        <dbReference type="ARBA" id="ARBA00006432"/>
    </source>
</evidence>
<dbReference type="GO" id="GO:0005737">
    <property type="term" value="C:cytoplasm"/>
    <property type="evidence" value="ECO:0007669"/>
    <property type="project" value="TreeGrafter"/>
</dbReference>
<dbReference type="InterPro" id="IPR000873">
    <property type="entry name" value="AMP-dep_synth/lig_dom"/>
</dbReference>
<dbReference type="Proteomes" id="UP000014003">
    <property type="component" value="Unassembled WGS sequence"/>
</dbReference>
<dbReference type="GO" id="GO:0031177">
    <property type="term" value="F:phosphopantetheine binding"/>
    <property type="evidence" value="ECO:0007669"/>
    <property type="project" value="TreeGrafter"/>
</dbReference>
<dbReference type="HOGENOM" id="CLU_000022_2_12_9"/>
<dbReference type="FunFam" id="3.40.50.980:FF:000001">
    <property type="entry name" value="Non-ribosomal peptide synthetase"/>
    <property type="match status" value="1"/>
</dbReference>